<dbReference type="EMBL" id="AHMH02000067">
    <property type="protein sequence ID" value="EMN01053.1"/>
    <property type="molecule type" value="Genomic_DNA"/>
</dbReference>
<comment type="caution">
    <text evidence="1">The sequence shown here is derived from an EMBL/GenBank/DDBJ whole genome shotgun (WGS) entry which is preliminary data.</text>
</comment>
<name>A0ABN0J2B7_9LEPT</name>
<dbReference type="Proteomes" id="UP000012099">
    <property type="component" value="Unassembled WGS sequence"/>
</dbReference>
<protein>
    <submittedName>
        <fullName evidence="1">Uncharacterized protein</fullName>
    </submittedName>
</protein>
<proteinExistence type="predicted"/>
<reference evidence="1 2" key="1">
    <citation type="submission" date="2013-01" db="EMBL/GenBank/DDBJ databases">
        <authorList>
            <person name="Harkins D.M."/>
            <person name="Durkin A.S."/>
            <person name="Brinkac L.M."/>
            <person name="Haft D.H."/>
            <person name="Selengut J.D."/>
            <person name="Sanka R."/>
            <person name="DePew J."/>
            <person name="Purushe J."/>
            <person name="Whelen A.C."/>
            <person name="Vinetz J.M."/>
            <person name="Sutton G.G."/>
            <person name="Nierman W.C."/>
            <person name="Fouts D.E."/>
        </authorList>
    </citation>
    <scope>NUCLEOTIDE SEQUENCE [LARGE SCALE GENOMIC DNA]</scope>
    <source>
        <strain evidence="1 2">2007001578</strain>
    </source>
</reference>
<gene>
    <name evidence="1" type="ORF">LEP1GSC035_2820</name>
</gene>
<evidence type="ECO:0000313" key="2">
    <source>
        <dbReference type="Proteomes" id="UP000012099"/>
    </source>
</evidence>
<accession>A0ABN0J2B7</accession>
<evidence type="ECO:0000313" key="1">
    <source>
        <dbReference type="EMBL" id="EMN01053.1"/>
    </source>
</evidence>
<sequence>MAFYLGMIQNKSERESFRQNRTGYCSNGILNHYGQFGRSISPNFF</sequence>
<organism evidence="1 2">
    <name type="scientific">Leptospira noguchii str. 2007001578</name>
    <dbReference type="NCBI Taxonomy" id="1049974"/>
    <lineage>
        <taxon>Bacteria</taxon>
        <taxon>Pseudomonadati</taxon>
        <taxon>Spirochaetota</taxon>
        <taxon>Spirochaetia</taxon>
        <taxon>Leptospirales</taxon>
        <taxon>Leptospiraceae</taxon>
        <taxon>Leptospira</taxon>
    </lineage>
</organism>
<keyword evidence="2" id="KW-1185">Reference proteome</keyword>